<evidence type="ECO:0000256" key="15">
    <source>
        <dbReference type="ARBA" id="ARBA00067082"/>
    </source>
</evidence>
<dbReference type="EMBL" id="CAADFR010000078">
    <property type="protein sequence ID" value="VFK40923.1"/>
    <property type="molecule type" value="Genomic_DNA"/>
</dbReference>
<feature type="transmembrane region" description="Helical" evidence="19">
    <location>
        <begin position="195"/>
        <end position="215"/>
    </location>
</feature>
<comment type="function">
    <text evidence="18">Plays an essential role in type IV pili and type II pseudopili formation by proteolytically removing the leader sequence from substrate proteins and subsequently monomethylating the alpha-amino group of the newly exposed N-terminal phenylalanine.</text>
</comment>
<dbReference type="AlphaFoldDB" id="A0A450YHH7"/>
<evidence type="ECO:0000256" key="7">
    <source>
        <dbReference type="ARBA" id="ARBA00022679"/>
    </source>
</evidence>
<dbReference type="GO" id="GO:0032259">
    <property type="term" value="P:methylation"/>
    <property type="evidence" value="ECO:0007669"/>
    <property type="project" value="UniProtKB-KW"/>
</dbReference>
<keyword evidence="11 19" id="KW-1133">Transmembrane helix</keyword>
<keyword evidence="10 18" id="KW-0378">Hydrolase</keyword>
<evidence type="ECO:0000256" key="12">
    <source>
        <dbReference type="ARBA" id="ARBA00023136"/>
    </source>
</evidence>
<dbReference type="FunFam" id="1.20.120.1220:FF:000001">
    <property type="entry name" value="Type 4 prepilin-like proteins leader peptide-processing enzyme"/>
    <property type="match status" value="1"/>
</dbReference>
<evidence type="ECO:0000313" key="22">
    <source>
        <dbReference type="EMBL" id="VFK40923.1"/>
    </source>
</evidence>
<keyword evidence="5 18" id="KW-0489">Methyltransferase</keyword>
<reference evidence="22" key="1">
    <citation type="submission" date="2019-02" db="EMBL/GenBank/DDBJ databases">
        <authorList>
            <person name="Gruber-Vodicka R. H."/>
            <person name="Seah K. B. B."/>
        </authorList>
    </citation>
    <scope>NUCLEOTIDE SEQUENCE</scope>
    <source>
        <strain evidence="22">BECK_S1321</strain>
    </source>
</reference>
<evidence type="ECO:0000256" key="2">
    <source>
        <dbReference type="ARBA" id="ARBA00005801"/>
    </source>
</evidence>
<keyword evidence="13 18" id="KW-0511">Multifunctional enzyme</keyword>
<sequence>MSIFYYFQTHSVEFLIASTALGIIVGSFLNVVILRLPVITERNWRRQCAEFFCGPHPEVSDPGENPSPLPGDEPFNLLFPRSRCPHCAHAISPLENIPIVSYLWLWGRCSACRRPISARYPGVELLTGMMSGGVAWQFGFSIHTAGALVLTWALIALAFIDWDHQQLPDEITLPMLWMGLAFNLFAVYASIESSVVGAILGYGILWSVYWLFRIFTGKEGMGYGDFKLLGMVGAWLGWQALPGIILLSSIMGAFVGIGLLLRGHDRNIPIPFGPYLAIAAWIALLWGAPITEWYFGILAYG</sequence>
<keyword evidence="3" id="KW-1003">Cell membrane</keyword>
<dbReference type="GO" id="GO:0004190">
    <property type="term" value="F:aspartic-type endopeptidase activity"/>
    <property type="evidence" value="ECO:0007669"/>
    <property type="project" value="UniProtKB-EC"/>
</dbReference>
<keyword evidence="9 18" id="KW-0812">Transmembrane</keyword>
<evidence type="ECO:0000256" key="3">
    <source>
        <dbReference type="ARBA" id="ARBA00022475"/>
    </source>
</evidence>
<dbReference type="InterPro" id="IPR010627">
    <property type="entry name" value="Prepilin_pept_A24_N"/>
</dbReference>
<evidence type="ECO:0000256" key="4">
    <source>
        <dbReference type="ARBA" id="ARBA00022519"/>
    </source>
</evidence>
<organism evidence="22">
    <name type="scientific">Candidatus Kentrum sp. SD</name>
    <dbReference type="NCBI Taxonomy" id="2126332"/>
    <lineage>
        <taxon>Bacteria</taxon>
        <taxon>Pseudomonadati</taxon>
        <taxon>Pseudomonadota</taxon>
        <taxon>Gammaproteobacteria</taxon>
        <taxon>Candidatus Kentrum</taxon>
    </lineage>
</organism>
<dbReference type="InterPro" id="IPR014032">
    <property type="entry name" value="Peptidase_A24A_bac"/>
</dbReference>
<feature type="domain" description="Prepilin type IV endopeptidase peptidase" evidence="20">
    <location>
        <begin position="148"/>
        <end position="257"/>
    </location>
</feature>
<dbReference type="PRINTS" id="PR00864">
    <property type="entry name" value="PREPILNPTASE"/>
</dbReference>
<dbReference type="Gene3D" id="1.20.120.1220">
    <property type="match status" value="1"/>
</dbReference>
<comment type="subcellular location">
    <subcellularLocation>
        <location evidence="1">Cell inner membrane</location>
        <topology evidence="1">Multi-pass membrane protein</topology>
    </subcellularLocation>
    <subcellularLocation>
        <location evidence="18">Cell membrane</location>
        <topology evidence="18">Multi-pass membrane protein</topology>
    </subcellularLocation>
</comment>
<evidence type="ECO:0000256" key="13">
    <source>
        <dbReference type="ARBA" id="ARBA00023268"/>
    </source>
</evidence>
<comment type="catalytic activity">
    <reaction evidence="14 18">
        <text>Typically cleaves a -Gly-|-Phe- bond to release an N-terminal, basic peptide of 5-8 residues from type IV prepilin, and then N-methylates the new N-terminal amino group, the methyl donor being S-adenosyl-L-methionine.</text>
        <dbReference type="EC" id="3.4.23.43"/>
    </reaction>
</comment>
<proteinExistence type="inferred from homology"/>
<dbReference type="EC" id="2.1.1.-" evidence="18"/>
<dbReference type="Pfam" id="PF06750">
    <property type="entry name" value="A24_N_bact"/>
    <property type="match status" value="1"/>
</dbReference>
<dbReference type="EC" id="3.4.23.43" evidence="15 18"/>
<evidence type="ECO:0000256" key="17">
    <source>
        <dbReference type="RuleBase" id="RU003793"/>
    </source>
</evidence>
<evidence type="ECO:0000259" key="21">
    <source>
        <dbReference type="Pfam" id="PF06750"/>
    </source>
</evidence>
<feature type="transmembrane region" description="Helical" evidence="19">
    <location>
        <begin position="171"/>
        <end position="188"/>
    </location>
</feature>
<accession>A0A450YHH7</accession>
<protein>
    <recommendedName>
        <fullName evidence="16 18">Prepilin leader peptidase/N-methyltransferase</fullName>
        <ecNumber evidence="18">2.1.1.-</ecNumber>
        <ecNumber evidence="15 18">3.4.23.43</ecNumber>
    </recommendedName>
</protein>
<evidence type="ECO:0000256" key="9">
    <source>
        <dbReference type="ARBA" id="ARBA00022692"/>
    </source>
</evidence>
<feature type="transmembrane region" description="Helical" evidence="19">
    <location>
        <begin position="235"/>
        <end position="261"/>
    </location>
</feature>
<dbReference type="GO" id="GO:0008168">
    <property type="term" value="F:methyltransferase activity"/>
    <property type="evidence" value="ECO:0007669"/>
    <property type="project" value="UniProtKB-KW"/>
</dbReference>
<evidence type="ECO:0000256" key="18">
    <source>
        <dbReference type="RuleBase" id="RU003794"/>
    </source>
</evidence>
<evidence type="ECO:0000256" key="1">
    <source>
        <dbReference type="ARBA" id="ARBA00004429"/>
    </source>
</evidence>
<dbReference type="Pfam" id="PF01478">
    <property type="entry name" value="Peptidase_A24"/>
    <property type="match status" value="1"/>
</dbReference>
<evidence type="ECO:0000259" key="20">
    <source>
        <dbReference type="Pfam" id="PF01478"/>
    </source>
</evidence>
<evidence type="ECO:0000256" key="16">
    <source>
        <dbReference type="ARBA" id="ARBA00071870"/>
    </source>
</evidence>
<keyword evidence="8" id="KW-0949">S-adenosyl-L-methionine</keyword>
<evidence type="ECO:0000256" key="5">
    <source>
        <dbReference type="ARBA" id="ARBA00022603"/>
    </source>
</evidence>
<dbReference type="GO" id="GO:0006465">
    <property type="term" value="P:signal peptide processing"/>
    <property type="evidence" value="ECO:0007669"/>
    <property type="project" value="TreeGrafter"/>
</dbReference>
<keyword evidence="12 19" id="KW-0472">Membrane</keyword>
<keyword evidence="7 18" id="KW-0808">Transferase</keyword>
<feature type="domain" description="Prepilin peptidase A24 N-terminal" evidence="21">
    <location>
        <begin position="21"/>
        <end position="138"/>
    </location>
</feature>
<name>A0A450YHH7_9GAMM</name>
<comment type="similarity">
    <text evidence="2 17">Belongs to the peptidase A24 family.</text>
</comment>
<evidence type="ECO:0000256" key="6">
    <source>
        <dbReference type="ARBA" id="ARBA00022670"/>
    </source>
</evidence>
<dbReference type="GO" id="GO:0005886">
    <property type="term" value="C:plasma membrane"/>
    <property type="evidence" value="ECO:0007669"/>
    <property type="project" value="UniProtKB-SubCell"/>
</dbReference>
<evidence type="ECO:0000256" key="8">
    <source>
        <dbReference type="ARBA" id="ARBA00022691"/>
    </source>
</evidence>
<evidence type="ECO:0000256" key="14">
    <source>
        <dbReference type="ARBA" id="ARBA00050401"/>
    </source>
</evidence>
<feature type="transmembrane region" description="Helical" evidence="19">
    <location>
        <begin position="273"/>
        <end position="295"/>
    </location>
</feature>
<gene>
    <name evidence="22" type="ORF">BECKSD772F_GA0070984_107810</name>
</gene>
<evidence type="ECO:0000256" key="10">
    <source>
        <dbReference type="ARBA" id="ARBA00022801"/>
    </source>
</evidence>
<dbReference type="InterPro" id="IPR000045">
    <property type="entry name" value="Prepilin_IV_endopep_pep"/>
</dbReference>
<evidence type="ECO:0000256" key="11">
    <source>
        <dbReference type="ARBA" id="ARBA00022989"/>
    </source>
</evidence>
<dbReference type="InterPro" id="IPR050882">
    <property type="entry name" value="Prepilin_peptidase/N-MTase"/>
</dbReference>
<feature type="transmembrane region" description="Helical" evidence="19">
    <location>
        <begin position="138"/>
        <end position="159"/>
    </location>
</feature>
<feature type="transmembrane region" description="Helical" evidence="19">
    <location>
        <begin position="14"/>
        <end position="36"/>
    </location>
</feature>
<dbReference type="PANTHER" id="PTHR30487:SF0">
    <property type="entry name" value="PREPILIN LEADER PEPTIDASE_N-METHYLTRANSFERASE-RELATED"/>
    <property type="match status" value="1"/>
</dbReference>
<keyword evidence="4" id="KW-0997">Cell inner membrane</keyword>
<evidence type="ECO:0000256" key="19">
    <source>
        <dbReference type="SAM" id="Phobius"/>
    </source>
</evidence>
<dbReference type="PANTHER" id="PTHR30487">
    <property type="entry name" value="TYPE 4 PREPILIN-LIKE PROTEINS LEADER PEPTIDE-PROCESSING ENZYME"/>
    <property type="match status" value="1"/>
</dbReference>
<keyword evidence="6 18" id="KW-0645">Protease</keyword>